<name>A0AAV2H336_LYMST</name>
<gene>
    <name evidence="2" type="ORF">GSLYS_00002113001</name>
</gene>
<dbReference type="AlphaFoldDB" id="A0AAV2H336"/>
<dbReference type="EMBL" id="CAXITT010000024">
    <property type="protein sequence ID" value="CAL1527943.1"/>
    <property type="molecule type" value="Genomic_DNA"/>
</dbReference>
<evidence type="ECO:0000313" key="3">
    <source>
        <dbReference type="Proteomes" id="UP001497497"/>
    </source>
</evidence>
<keyword evidence="3" id="KW-1185">Reference proteome</keyword>
<sequence length="351" mass="38370">MLLHVLLLTTVLLVGQVSSLAITQGAGRCVEGADYTVADDRCRCRSGLKGHGTLCCKDSDLGVCFLRGDPILNTAHDLVSSISYPCSANIALIKREINGKTCEVRVSSAGPYERDGYIFNDRVRVSISYGSIKSSFQFVTPKTYLEPKISNETHEITKDLVLEKLKMFSLNFSMSTDDAHNISILRACGAEVIYRPPNHSETKQTLEPGICVISPPDTIGSDLAEDVCNQNPDLVYAPYASREEKILASMISGYESVDDRDRFNPQSYNANCLAVSTTFKDCSDKVKALSVCGPILLSTPVRKCLTNHANVKVFPTFLECLNATCTNDRIACGVVRSSPAFEQCLPQARIC</sequence>
<evidence type="ECO:0000313" key="2">
    <source>
        <dbReference type="EMBL" id="CAL1527943.1"/>
    </source>
</evidence>
<organism evidence="2 3">
    <name type="scientific">Lymnaea stagnalis</name>
    <name type="common">Great pond snail</name>
    <name type="synonym">Helix stagnalis</name>
    <dbReference type="NCBI Taxonomy" id="6523"/>
    <lineage>
        <taxon>Eukaryota</taxon>
        <taxon>Metazoa</taxon>
        <taxon>Spiralia</taxon>
        <taxon>Lophotrochozoa</taxon>
        <taxon>Mollusca</taxon>
        <taxon>Gastropoda</taxon>
        <taxon>Heterobranchia</taxon>
        <taxon>Euthyneura</taxon>
        <taxon>Panpulmonata</taxon>
        <taxon>Hygrophila</taxon>
        <taxon>Lymnaeoidea</taxon>
        <taxon>Lymnaeidae</taxon>
        <taxon>Lymnaea</taxon>
    </lineage>
</organism>
<reference evidence="2 3" key="1">
    <citation type="submission" date="2024-04" db="EMBL/GenBank/DDBJ databases">
        <authorList>
            <consortium name="Genoscope - CEA"/>
            <person name="William W."/>
        </authorList>
    </citation>
    <scope>NUCLEOTIDE SEQUENCE [LARGE SCALE GENOMIC DNA]</scope>
</reference>
<proteinExistence type="predicted"/>
<comment type="caution">
    <text evidence="2">The sequence shown here is derived from an EMBL/GenBank/DDBJ whole genome shotgun (WGS) entry which is preliminary data.</text>
</comment>
<dbReference type="Proteomes" id="UP001497497">
    <property type="component" value="Unassembled WGS sequence"/>
</dbReference>
<feature type="signal peptide" evidence="1">
    <location>
        <begin position="1"/>
        <end position="19"/>
    </location>
</feature>
<keyword evidence="1" id="KW-0732">Signal</keyword>
<evidence type="ECO:0000256" key="1">
    <source>
        <dbReference type="SAM" id="SignalP"/>
    </source>
</evidence>
<evidence type="ECO:0008006" key="4">
    <source>
        <dbReference type="Google" id="ProtNLM"/>
    </source>
</evidence>
<feature type="chain" id="PRO_5043785629" description="VWFD domain-containing protein" evidence="1">
    <location>
        <begin position="20"/>
        <end position="351"/>
    </location>
</feature>
<accession>A0AAV2H336</accession>
<protein>
    <recommendedName>
        <fullName evidence="4">VWFD domain-containing protein</fullName>
    </recommendedName>
</protein>